<dbReference type="EMBL" id="RBCJ01000004">
    <property type="protein sequence ID" value="RKN78335.1"/>
    <property type="molecule type" value="Genomic_DNA"/>
</dbReference>
<proteinExistence type="predicted"/>
<dbReference type="AlphaFoldDB" id="A0A3B0BXV6"/>
<gene>
    <name evidence="1" type="ORF">D7Z94_19090</name>
</gene>
<organism evidence="1 2">
    <name type="scientific">Ulvibacterium marinum</name>
    <dbReference type="NCBI Taxonomy" id="2419782"/>
    <lineage>
        <taxon>Bacteria</taxon>
        <taxon>Pseudomonadati</taxon>
        <taxon>Bacteroidota</taxon>
        <taxon>Flavobacteriia</taxon>
        <taxon>Flavobacteriales</taxon>
        <taxon>Flavobacteriaceae</taxon>
        <taxon>Ulvibacterium</taxon>
    </lineage>
</organism>
<dbReference type="RefSeq" id="WP_120713241.1">
    <property type="nucleotide sequence ID" value="NZ_RBCJ01000004.1"/>
</dbReference>
<sequence length="75" mass="8743">MSSQVRILLSPPNWHKKFIFNAVVVRIWEQRFEILNWNNIAGVAQLVPARTERYVRAGSVRRLGFLTKLSASLEY</sequence>
<evidence type="ECO:0000313" key="1">
    <source>
        <dbReference type="EMBL" id="RKN78335.1"/>
    </source>
</evidence>
<protein>
    <submittedName>
        <fullName evidence="1">Uncharacterized protein</fullName>
    </submittedName>
</protein>
<name>A0A3B0BXV6_9FLAO</name>
<dbReference type="Proteomes" id="UP000276603">
    <property type="component" value="Unassembled WGS sequence"/>
</dbReference>
<accession>A0A3B0BXV6</accession>
<evidence type="ECO:0000313" key="2">
    <source>
        <dbReference type="Proteomes" id="UP000276603"/>
    </source>
</evidence>
<keyword evidence="2" id="KW-1185">Reference proteome</keyword>
<comment type="caution">
    <text evidence="1">The sequence shown here is derived from an EMBL/GenBank/DDBJ whole genome shotgun (WGS) entry which is preliminary data.</text>
</comment>
<reference evidence="1 2" key="1">
    <citation type="submission" date="2018-10" db="EMBL/GenBank/DDBJ databases">
        <title>Ulvibacterium marinum gen. nov., sp. nov., a novel marine bacterium of the family Flavobacteriaceae, isolated from a culture of the green alga Ulva prolifera.</title>
        <authorList>
            <person name="Zhang Z."/>
        </authorList>
    </citation>
    <scope>NUCLEOTIDE SEQUENCE [LARGE SCALE GENOMIC DNA]</scope>
    <source>
        <strain evidence="1 2">CCMM003</strain>
    </source>
</reference>